<reference evidence="11" key="2">
    <citation type="submission" date="2007-04" db="EMBL/GenBank/DDBJ databases">
        <title>The genome of the human body louse.</title>
        <authorList>
            <consortium name="The Human Body Louse Genome Consortium"/>
            <person name="Kirkness E."/>
            <person name="Walenz B."/>
            <person name="Hass B."/>
            <person name="Bruggner R."/>
            <person name="Strausberg R."/>
        </authorList>
    </citation>
    <scope>NUCLEOTIDE SEQUENCE</scope>
    <source>
        <strain evidence="11">USDA</strain>
    </source>
</reference>
<name>E0VUA0_PEDHC</name>
<evidence type="ECO:0000313" key="11">
    <source>
        <dbReference type="EMBL" id="EEB16956.1"/>
    </source>
</evidence>
<sequence>MPYTKDYIQKKLKEKLDASYVLPFWCFAYNEAIKSRKKMSSEKFYYSGNLYSIFTFALIVRWSVSLHSYSGENTPPMYGDYEAQRHWMELTVNLPLNEWYLNTSKNDLMYWGLDYPPLTAYHSYLNGKIAYYINPEFVELNKSRGYESYHHKFFMRATVIFSDLLIYFMSAVLYCNSLYENQSASQVKHGEVSEPFKPKAKGLHFTSASVSYLAQLVILLLYPDRIKLAKFCILSVLATSFISLYDLFRNPTIKKLLLSFINVSLSFFLFSYQVHEKSILLTALPILLYFPFDPFPCFWFLLVSTFSMFPLLLKDGLLIPFISLTVLFTLFVFANVNFHLMSEEKKFKQNLKGTLVKKKHNFIFTIFKLSIFLYMILFLCSLFVKPPEKYPDLWPLLLSIYSFLHFFSFKIYFNVIQIFFSFKE</sequence>
<dbReference type="EnsemblMetazoa" id="PHUM448540-RA">
    <property type="protein sequence ID" value="PHUM448540-PA"/>
    <property type="gene ID" value="PHUM448540"/>
</dbReference>
<keyword evidence="5 10" id="KW-0808">Transferase</keyword>
<comment type="similarity">
    <text evidence="3 10">Belongs to the ALG6/ALG8 glucosyltransferase family.</text>
</comment>
<proteinExistence type="inferred from homology"/>
<dbReference type="Pfam" id="PF03155">
    <property type="entry name" value="Alg6_Alg8"/>
    <property type="match status" value="2"/>
</dbReference>
<dbReference type="EMBL" id="AAZO01005473">
    <property type="status" value="NOT_ANNOTATED_CDS"/>
    <property type="molecule type" value="Genomic_DNA"/>
</dbReference>
<dbReference type="VEuPathDB" id="VectorBase:PHUM448540"/>
<feature type="transmembrane region" description="Helical" evidence="10">
    <location>
        <begin position="44"/>
        <end position="64"/>
    </location>
</feature>
<protein>
    <recommendedName>
        <fullName evidence="10">Alpha-1,3-glucosyltransferase</fullName>
        <ecNumber evidence="10">2.4.1.-</ecNumber>
    </recommendedName>
</protein>
<dbReference type="GeneID" id="8231233"/>
<keyword evidence="9 10" id="KW-0472">Membrane</keyword>
<evidence type="ECO:0000256" key="2">
    <source>
        <dbReference type="ARBA" id="ARBA00004922"/>
    </source>
</evidence>
<evidence type="ECO:0000313" key="12">
    <source>
        <dbReference type="EnsemblMetazoa" id="PHUM448540-PA"/>
    </source>
</evidence>
<comment type="subcellular location">
    <subcellularLocation>
        <location evidence="1 10">Endoplasmic reticulum membrane</location>
        <topology evidence="1 10">Multi-pass membrane protein</topology>
    </subcellularLocation>
</comment>
<dbReference type="OMA" id="RVYMRAT"/>
<reference evidence="11" key="1">
    <citation type="submission" date="2007-04" db="EMBL/GenBank/DDBJ databases">
        <title>Annotation of Pediculus humanus corporis strain USDA.</title>
        <authorList>
            <person name="Kirkness E."/>
            <person name="Hannick L."/>
            <person name="Hass B."/>
            <person name="Bruggner R."/>
            <person name="Lawson D."/>
            <person name="Bidwell S."/>
            <person name="Joardar V."/>
            <person name="Caler E."/>
            <person name="Walenz B."/>
            <person name="Inman J."/>
            <person name="Schobel S."/>
            <person name="Galinsky K."/>
            <person name="Amedeo P."/>
            <person name="Strausberg R."/>
        </authorList>
    </citation>
    <scope>NUCLEOTIDE SEQUENCE</scope>
    <source>
        <strain evidence="11">USDA</strain>
    </source>
</reference>
<dbReference type="PANTHER" id="PTHR12413:SF1">
    <property type="entry name" value="DOLICHYL PYROPHOSPHATE MAN9GLCNAC2 ALPHA-1,3-GLUCOSYLTRANSFERASE"/>
    <property type="match status" value="1"/>
</dbReference>
<dbReference type="STRING" id="121224.E0VUA0"/>
<gene>
    <name evidence="12" type="primary">8231233</name>
    <name evidence="11" type="ORF">Phum_PHUM448540</name>
</gene>
<feature type="transmembrane region" description="Helical" evidence="10">
    <location>
        <begin position="153"/>
        <end position="174"/>
    </location>
</feature>
<evidence type="ECO:0000256" key="5">
    <source>
        <dbReference type="ARBA" id="ARBA00022679"/>
    </source>
</evidence>
<comment type="pathway">
    <text evidence="2 10">Protein modification; protein glycosylation.</text>
</comment>
<dbReference type="EMBL" id="AAZO01005474">
    <property type="status" value="NOT_ANNOTATED_CDS"/>
    <property type="molecule type" value="Genomic_DNA"/>
</dbReference>
<dbReference type="PANTHER" id="PTHR12413">
    <property type="entry name" value="DOLICHYL GLYCOSYLTRANSFERASE"/>
    <property type="match status" value="1"/>
</dbReference>
<feature type="transmembrane region" description="Helical" evidence="10">
    <location>
        <begin position="317"/>
        <end position="340"/>
    </location>
</feature>
<keyword evidence="4 10" id="KW-0328">Glycosyltransferase</keyword>
<evidence type="ECO:0000256" key="8">
    <source>
        <dbReference type="ARBA" id="ARBA00022989"/>
    </source>
</evidence>
<dbReference type="GO" id="GO:0042281">
    <property type="term" value="F:dolichyl pyrophosphate Man9GlcNAc2 alpha-1,3-glucosyltransferase activity"/>
    <property type="evidence" value="ECO:0007669"/>
    <property type="project" value="TreeGrafter"/>
</dbReference>
<organism>
    <name type="scientific">Pediculus humanus subsp. corporis</name>
    <name type="common">Body louse</name>
    <dbReference type="NCBI Taxonomy" id="121224"/>
    <lineage>
        <taxon>Eukaryota</taxon>
        <taxon>Metazoa</taxon>
        <taxon>Ecdysozoa</taxon>
        <taxon>Arthropoda</taxon>
        <taxon>Hexapoda</taxon>
        <taxon>Insecta</taxon>
        <taxon>Pterygota</taxon>
        <taxon>Neoptera</taxon>
        <taxon>Paraneoptera</taxon>
        <taxon>Psocodea</taxon>
        <taxon>Troctomorpha</taxon>
        <taxon>Phthiraptera</taxon>
        <taxon>Anoplura</taxon>
        <taxon>Pediculidae</taxon>
        <taxon>Pediculus</taxon>
    </lineage>
</organism>
<dbReference type="RefSeq" id="XP_002429694.1">
    <property type="nucleotide sequence ID" value="XM_002429649.1"/>
</dbReference>
<evidence type="ECO:0000313" key="13">
    <source>
        <dbReference type="Proteomes" id="UP000009046"/>
    </source>
</evidence>
<dbReference type="CTD" id="8231233"/>
<evidence type="ECO:0000256" key="9">
    <source>
        <dbReference type="ARBA" id="ARBA00023136"/>
    </source>
</evidence>
<dbReference type="InterPro" id="IPR004856">
    <property type="entry name" value="Glyco_trans_ALG6/ALG8"/>
</dbReference>
<dbReference type="eggNOG" id="KOG2575">
    <property type="taxonomic scope" value="Eukaryota"/>
</dbReference>
<dbReference type="GO" id="GO:0005789">
    <property type="term" value="C:endoplasmic reticulum membrane"/>
    <property type="evidence" value="ECO:0007669"/>
    <property type="project" value="UniProtKB-SubCell"/>
</dbReference>
<keyword evidence="13" id="KW-1185">Reference proteome</keyword>
<reference evidence="12" key="3">
    <citation type="submission" date="2021-02" db="UniProtKB">
        <authorList>
            <consortium name="EnsemblMetazoa"/>
        </authorList>
    </citation>
    <scope>IDENTIFICATION</scope>
    <source>
        <strain evidence="12">USDA</strain>
    </source>
</reference>
<feature type="transmembrane region" description="Helical" evidence="10">
    <location>
        <begin position="228"/>
        <end position="245"/>
    </location>
</feature>
<keyword evidence="7 10" id="KW-0256">Endoplasmic reticulum</keyword>
<feature type="transmembrane region" description="Helical" evidence="10">
    <location>
        <begin position="257"/>
        <end position="274"/>
    </location>
</feature>
<evidence type="ECO:0000256" key="10">
    <source>
        <dbReference type="RuleBase" id="RU363110"/>
    </source>
</evidence>
<evidence type="ECO:0000256" key="6">
    <source>
        <dbReference type="ARBA" id="ARBA00022692"/>
    </source>
</evidence>
<dbReference type="HOGENOM" id="CLU_008110_3_0_1"/>
<dbReference type="EMBL" id="DS235784">
    <property type="protein sequence ID" value="EEB16956.1"/>
    <property type="molecule type" value="Genomic_DNA"/>
</dbReference>
<feature type="transmembrane region" description="Helical" evidence="10">
    <location>
        <begin position="396"/>
        <end position="420"/>
    </location>
</feature>
<dbReference type="FunCoup" id="E0VUA0">
    <property type="interactions" value="2239"/>
</dbReference>
<evidence type="ECO:0000256" key="7">
    <source>
        <dbReference type="ARBA" id="ARBA00022824"/>
    </source>
</evidence>
<dbReference type="OrthoDB" id="4983at2759"/>
<feature type="transmembrane region" description="Helical" evidence="10">
    <location>
        <begin position="361"/>
        <end position="384"/>
    </location>
</feature>
<dbReference type="Proteomes" id="UP000009046">
    <property type="component" value="Unassembled WGS sequence"/>
</dbReference>
<accession>E0VUA0</accession>
<keyword evidence="8 10" id="KW-1133">Transmembrane helix</keyword>
<dbReference type="UniPathway" id="UPA00378"/>
<evidence type="ECO:0000256" key="4">
    <source>
        <dbReference type="ARBA" id="ARBA00022676"/>
    </source>
</evidence>
<evidence type="ECO:0000256" key="3">
    <source>
        <dbReference type="ARBA" id="ARBA00008715"/>
    </source>
</evidence>
<keyword evidence="6 10" id="KW-0812">Transmembrane</keyword>
<evidence type="ECO:0000256" key="1">
    <source>
        <dbReference type="ARBA" id="ARBA00004477"/>
    </source>
</evidence>
<dbReference type="EC" id="2.4.1.-" evidence="10"/>
<dbReference type="AlphaFoldDB" id="E0VUA0"/>
<dbReference type="InParanoid" id="E0VUA0"/>
<feature type="transmembrane region" description="Helical" evidence="10">
    <location>
        <begin position="286"/>
        <end position="311"/>
    </location>
</feature>
<dbReference type="KEGG" id="phu:Phum_PHUM448540"/>